<accession>A0A356LLY8</accession>
<dbReference type="PANTHER" id="PTHR42879">
    <property type="entry name" value="3-OXOACYL-(ACYL-CARRIER-PROTEIN) REDUCTASE"/>
    <property type="match status" value="1"/>
</dbReference>
<dbReference type="PROSITE" id="PS00061">
    <property type="entry name" value="ADH_SHORT"/>
    <property type="match status" value="1"/>
</dbReference>
<gene>
    <name evidence="4" type="ORF">DD666_21680</name>
</gene>
<dbReference type="AlphaFoldDB" id="A0A356LLY8"/>
<dbReference type="PRINTS" id="PR00081">
    <property type="entry name" value="GDHRDH"/>
</dbReference>
<dbReference type="FunFam" id="3.40.50.720:FF:000173">
    <property type="entry name" value="3-oxoacyl-[acyl-carrier protein] reductase"/>
    <property type="match status" value="1"/>
</dbReference>
<dbReference type="SMART" id="SM00822">
    <property type="entry name" value="PKS_KR"/>
    <property type="match status" value="1"/>
</dbReference>
<evidence type="ECO:0000259" key="3">
    <source>
        <dbReference type="SMART" id="SM00822"/>
    </source>
</evidence>
<comment type="similarity">
    <text evidence="1">Belongs to the short-chain dehydrogenases/reductases (SDR) family.</text>
</comment>
<dbReference type="Pfam" id="PF13561">
    <property type="entry name" value="adh_short_C2"/>
    <property type="match status" value="1"/>
</dbReference>
<dbReference type="InterPro" id="IPR050259">
    <property type="entry name" value="SDR"/>
</dbReference>
<name>A0A356LLY8_9BURK</name>
<evidence type="ECO:0000313" key="5">
    <source>
        <dbReference type="Proteomes" id="UP000264036"/>
    </source>
</evidence>
<protein>
    <submittedName>
        <fullName evidence="4">Beta-ketoacyl-ACP reductase</fullName>
    </submittedName>
</protein>
<comment type="caution">
    <text evidence="4">The sequence shown here is derived from an EMBL/GenBank/DDBJ whole genome shotgun (WGS) entry which is preliminary data.</text>
</comment>
<dbReference type="NCBIfam" id="NF009466">
    <property type="entry name" value="PRK12826.1-2"/>
    <property type="match status" value="1"/>
</dbReference>
<dbReference type="GO" id="GO:0032787">
    <property type="term" value="P:monocarboxylic acid metabolic process"/>
    <property type="evidence" value="ECO:0007669"/>
    <property type="project" value="UniProtKB-ARBA"/>
</dbReference>
<dbReference type="EMBL" id="DOEK01000047">
    <property type="protein sequence ID" value="HBP32007.1"/>
    <property type="molecule type" value="Genomic_DNA"/>
</dbReference>
<evidence type="ECO:0000256" key="2">
    <source>
        <dbReference type="ARBA" id="ARBA00023002"/>
    </source>
</evidence>
<reference evidence="4 5" key="1">
    <citation type="journal article" date="2018" name="Nat. Biotechnol.">
        <title>A standardized bacterial taxonomy based on genome phylogeny substantially revises the tree of life.</title>
        <authorList>
            <person name="Parks D.H."/>
            <person name="Chuvochina M."/>
            <person name="Waite D.W."/>
            <person name="Rinke C."/>
            <person name="Skarshewski A."/>
            <person name="Chaumeil P.A."/>
            <person name="Hugenholtz P."/>
        </authorList>
    </citation>
    <scope>NUCLEOTIDE SEQUENCE [LARGE SCALE GENOMIC DNA]</scope>
    <source>
        <strain evidence="4">UBA10707</strain>
    </source>
</reference>
<sequence>MDLGLKDSTALITGGAGTLGLAMATRFLQEGCNVVVCDASQPSIDNACQQLAAFEGRVLGVLADVTDKNAVDQAVQQATDRWKKIDVLVNNAGFARDRYLTKMSEEDWHAVLDVTLQGAFHCTRAVLPMMMDNRYGRVINIASRAHLGNPGQTNYSAAKAGLIGFTRSLALESGKFGITANAVAPGVISTPRMQQRPDYQELTERAKSNTPVARLGDPADVAATVAFLASRLAGFTTGETVHVTGGRYA</sequence>
<proteinExistence type="inferred from homology"/>
<dbReference type="InterPro" id="IPR036291">
    <property type="entry name" value="NAD(P)-bd_dom_sf"/>
</dbReference>
<organism evidence="4 5">
    <name type="scientific">Advenella kashmirensis</name>
    <dbReference type="NCBI Taxonomy" id="310575"/>
    <lineage>
        <taxon>Bacteria</taxon>
        <taxon>Pseudomonadati</taxon>
        <taxon>Pseudomonadota</taxon>
        <taxon>Betaproteobacteria</taxon>
        <taxon>Burkholderiales</taxon>
        <taxon>Alcaligenaceae</taxon>
    </lineage>
</organism>
<dbReference type="InterPro" id="IPR057326">
    <property type="entry name" value="KR_dom"/>
</dbReference>
<dbReference type="InterPro" id="IPR020904">
    <property type="entry name" value="Sc_DH/Rdtase_CS"/>
</dbReference>
<evidence type="ECO:0000256" key="1">
    <source>
        <dbReference type="ARBA" id="ARBA00006484"/>
    </source>
</evidence>
<keyword evidence="2" id="KW-0560">Oxidoreductase</keyword>
<dbReference type="InterPro" id="IPR002347">
    <property type="entry name" value="SDR_fam"/>
</dbReference>
<dbReference type="Proteomes" id="UP000264036">
    <property type="component" value="Unassembled WGS sequence"/>
</dbReference>
<evidence type="ECO:0000313" key="4">
    <source>
        <dbReference type="EMBL" id="HBP32007.1"/>
    </source>
</evidence>
<dbReference type="Gene3D" id="3.40.50.720">
    <property type="entry name" value="NAD(P)-binding Rossmann-like Domain"/>
    <property type="match status" value="1"/>
</dbReference>
<dbReference type="PRINTS" id="PR00080">
    <property type="entry name" value="SDRFAMILY"/>
</dbReference>
<feature type="domain" description="Ketoreductase" evidence="3">
    <location>
        <begin position="8"/>
        <end position="186"/>
    </location>
</feature>
<dbReference type="SUPFAM" id="SSF51735">
    <property type="entry name" value="NAD(P)-binding Rossmann-fold domains"/>
    <property type="match status" value="1"/>
</dbReference>
<dbReference type="PANTHER" id="PTHR42879:SF2">
    <property type="entry name" value="3-OXOACYL-[ACYL-CARRIER-PROTEIN] REDUCTASE FABG"/>
    <property type="match status" value="1"/>
</dbReference>
<dbReference type="GO" id="GO:0016491">
    <property type="term" value="F:oxidoreductase activity"/>
    <property type="evidence" value="ECO:0007669"/>
    <property type="project" value="UniProtKB-KW"/>
</dbReference>